<organism evidence="7 8">
    <name type="scientific">Deinococcus depolymerans</name>
    <dbReference type="NCBI Taxonomy" id="392408"/>
    <lineage>
        <taxon>Bacteria</taxon>
        <taxon>Thermotogati</taxon>
        <taxon>Deinococcota</taxon>
        <taxon>Deinococci</taxon>
        <taxon>Deinococcales</taxon>
        <taxon>Deinococcaceae</taxon>
        <taxon>Deinococcus</taxon>
    </lineage>
</organism>
<reference evidence="8" key="1">
    <citation type="journal article" date="2019" name="Int. J. Syst. Evol. Microbiol.">
        <title>The Global Catalogue of Microorganisms (GCM) 10K type strain sequencing project: providing services to taxonomists for standard genome sequencing and annotation.</title>
        <authorList>
            <consortium name="The Broad Institute Genomics Platform"/>
            <consortium name="The Broad Institute Genome Sequencing Center for Infectious Disease"/>
            <person name="Wu L."/>
            <person name="Ma J."/>
        </authorList>
    </citation>
    <scope>NUCLEOTIDE SEQUENCE [LARGE SCALE GENOMIC DNA]</scope>
    <source>
        <strain evidence="8">JCM 14368</strain>
    </source>
</reference>
<dbReference type="Proteomes" id="UP001500191">
    <property type="component" value="Unassembled WGS sequence"/>
</dbReference>
<evidence type="ECO:0000256" key="3">
    <source>
        <dbReference type="ARBA" id="ARBA00022989"/>
    </source>
</evidence>
<dbReference type="Pfam" id="PF04932">
    <property type="entry name" value="Wzy_C"/>
    <property type="match status" value="1"/>
</dbReference>
<feature type="transmembrane region" description="Helical" evidence="5">
    <location>
        <begin position="254"/>
        <end position="274"/>
    </location>
</feature>
<feature type="transmembrane region" description="Helical" evidence="5">
    <location>
        <begin position="59"/>
        <end position="77"/>
    </location>
</feature>
<feature type="transmembrane region" description="Helical" evidence="5">
    <location>
        <begin position="17"/>
        <end position="39"/>
    </location>
</feature>
<name>A0ABP3LZL9_9DEIO</name>
<evidence type="ECO:0000256" key="1">
    <source>
        <dbReference type="ARBA" id="ARBA00004141"/>
    </source>
</evidence>
<dbReference type="PANTHER" id="PTHR37422">
    <property type="entry name" value="TEICHURONIC ACID BIOSYNTHESIS PROTEIN TUAE"/>
    <property type="match status" value="1"/>
</dbReference>
<feature type="transmembrane region" description="Helical" evidence="5">
    <location>
        <begin position="123"/>
        <end position="143"/>
    </location>
</feature>
<keyword evidence="3 5" id="KW-1133">Transmembrane helix</keyword>
<evidence type="ECO:0000313" key="7">
    <source>
        <dbReference type="EMBL" id="GAA0510125.1"/>
    </source>
</evidence>
<evidence type="ECO:0000256" key="2">
    <source>
        <dbReference type="ARBA" id="ARBA00022692"/>
    </source>
</evidence>
<feature type="transmembrane region" description="Helical" evidence="5">
    <location>
        <begin position="89"/>
        <end position="117"/>
    </location>
</feature>
<proteinExistence type="predicted"/>
<dbReference type="InterPro" id="IPR007016">
    <property type="entry name" value="O-antigen_ligase-rel_domated"/>
</dbReference>
<evidence type="ECO:0000313" key="8">
    <source>
        <dbReference type="Proteomes" id="UP001500191"/>
    </source>
</evidence>
<comment type="caution">
    <text evidence="7">The sequence shown here is derived from an EMBL/GenBank/DDBJ whole genome shotgun (WGS) entry which is preliminary data.</text>
</comment>
<keyword evidence="2 5" id="KW-0812">Transmembrane</keyword>
<gene>
    <name evidence="7" type="ORF">GCM10008937_17530</name>
</gene>
<dbReference type="InterPro" id="IPR051533">
    <property type="entry name" value="WaaL-like"/>
</dbReference>
<protein>
    <recommendedName>
        <fullName evidence="6">O-antigen ligase-related domain-containing protein</fullName>
    </recommendedName>
</protein>
<comment type="subcellular location">
    <subcellularLocation>
        <location evidence="1">Membrane</location>
        <topology evidence="1">Multi-pass membrane protein</topology>
    </subcellularLocation>
</comment>
<keyword evidence="4 5" id="KW-0472">Membrane</keyword>
<dbReference type="EMBL" id="BAAADB010000013">
    <property type="protein sequence ID" value="GAA0510125.1"/>
    <property type="molecule type" value="Genomic_DNA"/>
</dbReference>
<evidence type="ECO:0000256" key="5">
    <source>
        <dbReference type="SAM" id="Phobius"/>
    </source>
</evidence>
<feature type="domain" description="O-antigen ligase-related" evidence="6">
    <location>
        <begin position="88"/>
        <end position="203"/>
    </location>
</feature>
<evidence type="ECO:0000259" key="6">
    <source>
        <dbReference type="Pfam" id="PF04932"/>
    </source>
</evidence>
<dbReference type="PANTHER" id="PTHR37422:SF13">
    <property type="entry name" value="LIPOPOLYSACCHARIDE BIOSYNTHESIS PROTEIN PA4999-RELATED"/>
    <property type="match status" value="1"/>
</dbReference>
<accession>A0ABP3LZL9</accession>
<feature type="transmembrane region" description="Helical" evidence="5">
    <location>
        <begin position="294"/>
        <end position="316"/>
    </location>
</feature>
<sequence length="325" mass="34886">MFVATSDTKLSRQNYRYLSVAAVAASLFAVSQQLGLLGVPGMDLPGTSATVAGGTLGNRGYMGGALALLLPLSIWLARNRPGLWSYAGLIIVTWGLSATVTRGAWIAGLAGVCVLWITRQLTLKVILMLFTGIALSLAAAFFLPDAPVRSFSGSSPAAILTDNSGRTVLYRSALIGITERPLLGWGGNALWKVMAERSDQELLAEGGAPAHVRAERRDFGVNAPPSFILTLPTGEKHWFFLSVNKVHNEYLDYALTYGIPAAVLFTLLLGYGIWNAWTTAPVLSACLVAYGVYLLTWPEVIRFAPIAWFLLGLALAQRRGVTVET</sequence>
<keyword evidence="8" id="KW-1185">Reference proteome</keyword>
<evidence type="ECO:0000256" key="4">
    <source>
        <dbReference type="ARBA" id="ARBA00023136"/>
    </source>
</evidence>